<dbReference type="InterPro" id="IPR005467">
    <property type="entry name" value="His_kinase_dom"/>
</dbReference>
<protein>
    <recommendedName>
        <fullName evidence="2">histidine kinase</fullName>
        <ecNumber evidence="2">2.7.13.3</ecNumber>
    </recommendedName>
</protein>
<dbReference type="InterPro" id="IPR003594">
    <property type="entry name" value="HATPase_dom"/>
</dbReference>
<dbReference type="InterPro" id="IPR036890">
    <property type="entry name" value="HATPase_C_sf"/>
</dbReference>
<dbReference type="CDD" id="cd00075">
    <property type="entry name" value="HATPase"/>
    <property type="match status" value="1"/>
</dbReference>
<dbReference type="EC" id="2.7.13.3" evidence="2"/>
<dbReference type="CDD" id="cd00082">
    <property type="entry name" value="HisKA"/>
    <property type="match status" value="1"/>
</dbReference>
<feature type="region of interest" description="Disordered" evidence="8">
    <location>
        <begin position="1"/>
        <end position="25"/>
    </location>
</feature>
<name>A0A1H5WCY6_9GAMM</name>
<keyword evidence="5" id="KW-0418">Kinase</keyword>
<dbReference type="CDD" id="cd00156">
    <property type="entry name" value="REC"/>
    <property type="match status" value="1"/>
</dbReference>
<dbReference type="SMART" id="SM00448">
    <property type="entry name" value="REC"/>
    <property type="match status" value="1"/>
</dbReference>
<dbReference type="PROSITE" id="PS50110">
    <property type="entry name" value="RESPONSE_REGULATORY"/>
    <property type="match status" value="1"/>
</dbReference>
<dbReference type="Pfam" id="PF12860">
    <property type="entry name" value="PAS_7"/>
    <property type="match status" value="2"/>
</dbReference>
<dbReference type="GO" id="GO:0005886">
    <property type="term" value="C:plasma membrane"/>
    <property type="evidence" value="ECO:0007669"/>
    <property type="project" value="TreeGrafter"/>
</dbReference>
<dbReference type="InterPro" id="IPR000014">
    <property type="entry name" value="PAS"/>
</dbReference>
<dbReference type="GO" id="GO:0000155">
    <property type="term" value="F:phosphorelay sensor kinase activity"/>
    <property type="evidence" value="ECO:0007669"/>
    <property type="project" value="InterPro"/>
</dbReference>
<dbReference type="PANTHER" id="PTHR43047:SF9">
    <property type="entry name" value="HISTIDINE KINASE"/>
    <property type="match status" value="1"/>
</dbReference>
<evidence type="ECO:0000256" key="5">
    <source>
        <dbReference type="ARBA" id="ARBA00022777"/>
    </source>
</evidence>
<dbReference type="GO" id="GO:0009927">
    <property type="term" value="F:histidine phosphotransfer kinase activity"/>
    <property type="evidence" value="ECO:0007669"/>
    <property type="project" value="TreeGrafter"/>
</dbReference>
<evidence type="ECO:0000259" key="9">
    <source>
        <dbReference type="PROSITE" id="PS50109"/>
    </source>
</evidence>
<dbReference type="SUPFAM" id="SSF55874">
    <property type="entry name" value="ATPase domain of HSP90 chaperone/DNA topoisomerase II/histidine kinase"/>
    <property type="match status" value="1"/>
</dbReference>
<dbReference type="PROSITE" id="PS50113">
    <property type="entry name" value="PAC"/>
    <property type="match status" value="1"/>
</dbReference>
<dbReference type="EMBL" id="FNVQ01000001">
    <property type="protein sequence ID" value="SEF97312.1"/>
    <property type="molecule type" value="Genomic_DNA"/>
</dbReference>
<comment type="catalytic activity">
    <reaction evidence="1">
        <text>ATP + protein L-histidine = ADP + protein N-phospho-L-histidine.</text>
        <dbReference type="EC" id="2.7.13.3"/>
    </reaction>
</comment>
<dbReference type="SMART" id="SM00091">
    <property type="entry name" value="PAS"/>
    <property type="match status" value="3"/>
</dbReference>
<dbReference type="InterPro" id="IPR000700">
    <property type="entry name" value="PAS-assoc_C"/>
</dbReference>
<evidence type="ECO:0000259" key="10">
    <source>
        <dbReference type="PROSITE" id="PS50110"/>
    </source>
</evidence>
<evidence type="ECO:0000256" key="8">
    <source>
        <dbReference type="SAM" id="MobiDB-lite"/>
    </source>
</evidence>
<dbReference type="Pfam" id="PF02518">
    <property type="entry name" value="HATPase_c"/>
    <property type="match status" value="1"/>
</dbReference>
<evidence type="ECO:0000256" key="6">
    <source>
        <dbReference type="PROSITE-ProRule" id="PRU00169"/>
    </source>
</evidence>
<evidence type="ECO:0000256" key="2">
    <source>
        <dbReference type="ARBA" id="ARBA00012438"/>
    </source>
</evidence>
<dbReference type="OrthoDB" id="9764438at2"/>
<feature type="modified residue" description="4-aspartylphosphate" evidence="6">
    <location>
        <position position="813"/>
    </location>
</feature>
<dbReference type="PANTHER" id="PTHR43047">
    <property type="entry name" value="TWO-COMPONENT HISTIDINE PROTEIN KINASE"/>
    <property type="match status" value="1"/>
</dbReference>
<gene>
    <name evidence="12" type="ORF">SAMN05444390_1011005</name>
</gene>
<dbReference type="InterPro" id="IPR011006">
    <property type="entry name" value="CheY-like_superfamily"/>
</dbReference>
<dbReference type="SMART" id="SM00388">
    <property type="entry name" value="HisKA"/>
    <property type="match status" value="1"/>
</dbReference>
<keyword evidence="13" id="KW-1185">Reference proteome</keyword>
<feature type="domain" description="Histidine kinase" evidence="9">
    <location>
        <begin position="527"/>
        <end position="739"/>
    </location>
</feature>
<feature type="coiled-coil region" evidence="7">
    <location>
        <begin position="465"/>
        <end position="520"/>
    </location>
</feature>
<proteinExistence type="predicted"/>
<feature type="domain" description="PAC" evidence="11">
    <location>
        <begin position="418"/>
        <end position="470"/>
    </location>
</feature>
<dbReference type="FunFam" id="1.10.287.130:FF:000081">
    <property type="entry name" value="Hybrid sensor histidine kinase/response regulator"/>
    <property type="match status" value="1"/>
</dbReference>
<dbReference type="NCBIfam" id="TIGR00229">
    <property type="entry name" value="sensory_box"/>
    <property type="match status" value="1"/>
</dbReference>
<dbReference type="SMART" id="SM00387">
    <property type="entry name" value="HATPase_c"/>
    <property type="match status" value="1"/>
</dbReference>
<dbReference type="Gene3D" id="3.40.50.2300">
    <property type="match status" value="1"/>
</dbReference>
<keyword evidence="4" id="KW-0808">Transferase</keyword>
<dbReference type="PROSITE" id="PS50109">
    <property type="entry name" value="HIS_KIN"/>
    <property type="match status" value="1"/>
</dbReference>
<dbReference type="Gene3D" id="1.10.287.130">
    <property type="match status" value="1"/>
</dbReference>
<evidence type="ECO:0000256" key="7">
    <source>
        <dbReference type="SAM" id="Coils"/>
    </source>
</evidence>
<evidence type="ECO:0000256" key="3">
    <source>
        <dbReference type="ARBA" id="ARBA00022553"/>
    </source>
</evidence>
<dbReference type="InterPro" id="IPR003661">
    <property type="entry name" value="HisK_dim/P_dom"/>
</dbReference>
<dbReference type="InterPro" id="IPR035965">
    <property type="entry name" value="PAS-like_dom_sf"/>
</dbReference>
<dbReference type="InterPro" id="IPR001789">
    <property type="entry name" value="Sig_transdc_resp-reg_receiver"/>
</dbReference>
<dbReference type="PRINTS" id="PR00344">
    <property type="entry name" value="BCTRLSENSOR"/>
</dbReference>
<dbReference type="AlphaFoldDB" id="A0A1H5WCY6"/>
<dbReference type="SUPFAM" id="SSF55785">
    <property type="entry name" value="PYP-like sensor domain (PAS domain)"/>
    <property type="match status" value="3"/>
</dbReference>
<dbReference type="Proteomes" id="UP000236745">
    <property type="component" value="Unassembled WGS sequence"/>
</dbReference>
<sequence length="884" mass="99131">MDKAVKEQLTSDQCNEEPHNQEQLTPEQLRARVEELEAENGRLCRIRDALIERVEASSGLRAEPYAAFEHSVTLAEQVRERTEALNAALHDLKYSNQALKQANEEAATAHQRLIDAIESISDAFALFDADRKLVLFNNRFREIWALCGVNIQRGITIERCLELGLERNLIVETQVWQGEDANIYRLCDGRWLQMSSRETGDGGMVALYTDITELKASEAAQREQALAVKSRLLQSTVDNLSQGVALINAEGRVEIWNDLFLELTLLNAEQLADSPRFEQLMSASDVTLLTPRSRDEADNPLTELTQELRDGRVIEIRTHPLSAGGYVNTYTDITDHSRYAETLRESERWIRVITDHVPALIAYIGEGMRYQFTNKVYDEWYGWPRGSLIGETMSRVHGEVQYERLEPYVKRAMEGESVTFEIEEANALGENRYLLKAYVPNLGADGKPVGFFVMIRDITERRRTSLALQQAYENLEQRVRERTSELTEVNQQLRLEIGERKTIESRLRDAKQEAERANLSKTKFLAAVSHDLLQPLNAARLFTGALLEQPMPERIAGLIGSVSNSLEDVERLLSTLVDISKLDAGVIKPDVSAFHINELLENIASEYTHIAQSEGLSFHAVNSKAVVHSDPALLGRILRNLLSNAVRYTGAGGNILLGCRRRREGLEIQVCDTGSGIPSDQLATIFQEFKRGNNAGQDKGLGLGLAIVDKIASMLGHRIDVRSTPGRGSIFSVLIPYGELAPQHTVPQLKVNDFGDRLQGASVWMIDNDQSICDGMSTLLEGWGCEIVTALSLEQLREKVAVGSARLDLLIVDYHLDDGVNGVDLVREIMPQRPDEPPVLMITANYSNELKQEMRSLGYHLMHKPIRPLKLKTMLSHLIDPQTA</sequence>
<keyword evidence="7" id="KW-0175">Coiled coil</keyword>
<dbReference type="Pfam" id="PF00512">
    <property type="entry name" value="HisKA"/>
    <property type="match status" value="1"/>
</dbReference>
<dbReference type="SUPFAM" id="SSF52172">
    <property type="entry name" value="CheY-like"/>
    <property type="match status" value="1"/>
</dbReference>
<dbReference type="Gene3D" id="3.30.565.10">
    <property type="entry name" value="Histidine kinase-like ATPase, C-terminal domain"/>
    <property type="match status" value="1"/>
</dbReference>
<evidence type="ECO:0000313" key="13">
    <source>
        <dbReference type="Proteomes" id="UP000236745"/>
    </source>
</evidence>
<dbReference type="SUPFAM" id="SSF47384">
    <property type="entry name" value="Homodimeric domain of signal transducing histidine kinase"/>
    <property type="match status" value="1"/>
</dbReference>
<evidence type="ECO:0000259" key="11">
    <source>
        <dbReference type="PROSITE" id="PS50113"/>
    </source>
</evidence>
<dbReference type="InterPro" id="IPR013656">
    <property type="entry name" value="PAS_4"/>
</dbReference>
<dbReference type="FunFam" id="3.30.565.10:FF:000049">
    <property type="entry name" value="Two-component sensor histidine kinase"/>
    <property type="match status" value="1"/>
</dbReference>
<dbReference type="NCBIfam" id="NF041832">
    <property type="entry name" value="near_NosP_CTERM"/>
    <property type="match status" value="1"/>
</dbReference>
<organism evidence="12 13">
    <name type="scientific">Marinobacterium lutimaris</name>
    <dbReference type="NCBI Taxonomy" id="568106"/>
    <lineage>
        <taxon>Bacteria</taxon>
        <taxon>Pseudomonadati</taxon>
        <taxon>Pseudomonadota</taxon>
        <taxon>Gammaproteobacteria</taxon>
        <taxon>Oceanospirillales</taxon>
        <taxon>Oceanospirillaceae</taxon>
        <taxon>Marinobacterium</taxon>
    </lineage>
</organism>
<evidence type="ECO:0000313" key="12">
    <source>
        <dbReference type="EMBL" id="SEF97312.1"/>
    </source>
</evidence>
<reference evidence="12 13" key="1">
    <citation type="submission" date="2016-10" db="EMBL/GenBank/DDBJ databases">
        <authorList>
            <person name="de Groot N.N."/>
        </authorList>
    </citation>
    <scope>NUCLEOTIDE SEQUENCE [LARGE SCALE GENOMIC DNA]</scope>
    <source>
        <strain evidence="12 13">DSM 22012</strain>
    </source>
</reference>
<dbReference type="Pfam" id="PF08448">
    <property type="entry name" value="PAS_4"/>
    <property type="match status" value="1"/>
</dbReference>
<keyword evidence="3 6" id="KW-0597">Phosphoprotein</keyword>
<feature type="domain" description="Response regulatory" evidence="10">
    <location>
        <begin position="762"/>
        <end position="879"/>
    </location>
</feature>
<evidence type="ECO:0000256" key="1">
    <source>
        <dbReference type="ARBA" id="ARBA00000085"/>
    </source>
</evidence>
<dbReference type="InterPro" id="IPR036097">
    <property type="entry name" value="HisK_dim/P_sf"/>
</dbReference>
<dbReference type="Pfam" id="PF00072">
    <property type="entry name" value="Response_reg"/>
    <property type="match status" value="1"/>
</dbReference>
<accession>A0A1H5WCY6</accession>
<dbReference type="Gene3D" id="3.30.450.20">
    <property type="entry name" value="PAS domain"/>
    <property type="match status" value="3"/>
</dbReference>
<evidence type="ECO:0000256" key="4">
    <source>
        <dbReference type="ARBA" id="ARBA00022679"/>
    </source>
</evidence>
<dbReference type="InterPro" id="IPR004358">
    <property type="entry name" value="Sig_transdc_His_kin-like_C"/>
</dbReference>